<dbReference type="Pfam" id="PF04357">
    <property type="entry name" value="TamB"/>
    <property type="match status" value="1"/>
</dbReference>
<accession>A0A7X6H0V0</accession>
<evidence type="ECO:0000313" key="8">
    <source>
        <dbReference type="Proteomes" id="UP000526408"/>
    </source>
</evidence>
<dbReference type="Proteomes" id="UP000526408">
    <property type="component" value="Unassembled WGS sequence"/>
</dbReference>
<name>A0A7X6H0V0_9RHOB</name>
<gene>
    <name evidence="7" type="ORF">HCU73_11040</name>
</gene>
<dbReference type="InterPro" id="IPR007452">
    <property type="entry name" value="TamB_C"/>
</dbReference>
<dbReference type="GO" id="GO:0009306">
    <property type="term" value="P:protein secretion"/>
    <property type="evidence" value="ECO:0007669"/>
    <property type="project" value="InterPro"/>
</dbReference>
<proteinExistence type="predicted"/>
<feature type="signal peptide" evidence="5">
    <location>
        <begin position="1"/>
        <end position="21"/>
    </location>
</feature>
<evidence type="ECO:0000256" key="1">
    <source>
        <dbReference type="ARBA" id="ARBA00004167"/>
    </source>
</evidence>
<keyword evidence="5" id="KW-0732">Signal</keyword>
<dbReference type="PANTHER" id="PTHR36985:SF1">
    <property type="entry name" value="TRANSLOCATION AND ASSEMBLY MODULE SUBUNIT TAMB"/>
    <property type="match status" value="1"/>
</dbReference>
<dbReference type="RefSeq" id="WP_168623514.1">
    <property type="nucleotide sequence ID" value="NZ_JAAZQQ010000003.1"/>
</dbReference>
<sequence length="1083" mass="109921">MRRLLSLLALALVLLPGPVLAQDDDRSRIVRFLEEQLSDGARQVTIRGFRGALSSTAELDLLTIADAEGVWLTLEGAELTWSRAALLRGALQIDSLTAERLEILRAPVTEPAGLDLPPAEATPFALPELPVSIAVDRTAIARVSLGPTLLGQAVELSVEGSARLADGEGAADIELLRLDGPRGAFDLAAGYGNTTRVLDLSLLVEEEAGGLAATLLGLPGAPAIRLTAAGAGPIDGFEAQIALDSDGEPRLAGTVATRLALDTGVRSVDADIGGDITPLFLPDYRDFFGPDVGLVTRLRLMPDGAVELDTFSLRAAQLALAGQMSLAPGGQPRAFELTGRIAGPEGSGPVRLPVPDAVVTVGAVDLGVSYNAAAGDGYRAQALVQALDLGPAAVESLRLDAGGTIAETDAGLTVASPITLVLAGLTHADPALSQALGSAATLSADLSWQSGGPLGLANLVAEAGDLALRGDATLTTGGARLVLATALAAEAGDLARFAPLARQPLAGRLSAQLDAEAELLSGAFDVVLTGTGTDLRVAEGVPPALLAGDTTLTLSAVRDETGLILRELTLQGRELSLAGTGRVSSGGALVDVDARLANVGLFTDALSGPVTAALDATRGPSDAAPWRIVADLRSQAGISTTLRGDVQPADGTVDLTATGQLPLALANRALAPRSVFGTLGFDLAMRGAPGLDTLSGSFRTGGARVTLPTFGTALENVTASGTLSAGRVSFDAGGALGTGGSLSASGTVTVNAPSLPAQITVTGRDLRIVDPTLYEARIASADITVGGALAGTLQVGGTVVLGETELRVPETGLGGSAPIPPIAHLGETAAERRTRIAAGLGPVTSGGGGSQRVGLDLTIRAPGRVFIRGRGLDAELGGQLRIFGTTANVIPEGRFDLIRGRLSILGTRLDLTDGSATLQGGFDPYIRLLATSRAGGYTIGIDLDGPVSAPTITFTSTPALPEDEVLAQLLFGRSVSALSPVQILQMADAVAGLAGGSSQSGIFARLREGLGLDDLDLQTSEDGSAALRAGRYLSENIYTDVVIGDAGNTGVSLNIDLTPSITARGSFTSDGTSSLGVFFERDY</sequence>
<evidence type="ECO:0000256" key="3">
    <source>
        <dbReference type="ARBA" id="ARBA00022989"/>
    </source>
</evidence>
<evidence type="ECO:0000256" key="4">
    <source>
        <dbReference type="ARBA" id="ARBA00023136"/>
    </source>
</evidence>
<comment type="subcellular location">
    <subcellularLocation>
        <location evidence="1">Membrane</location>
        <topology evidence="1">Single-pass membrane protein</topology>
    </subcellularLocation>
</comment>
<reference evidence="7 8" key="1">
    <citation type="submission" date="2020-04" db="EMBL/GenBank/DDBJ databases">
        <authorList>
            <person name="Yoon J."/>
        </authorList>
    </citation>
    <scope>NUCLEOTIDE SEQUENCE [LARGE SCALE GENOMIC DNA]</scope>
    <source>
        <strain evidence="7 8">KMU-115</strain>
    </source>
</reference>
<feature type="chain" id="PRO_5030920686" evidence="5">
    <location>
        <begin position="22"/>
        <end position="1083"/>
    </location>
</feature>
<dbReference type="AlphaFoldDB" id="A0A7X6H0V0"/>
<dbReference type="GO" id="GO:0097347">
    <property type="term" value="C:TAM protein secretion complex"/>
    <property type="evidence" value="ECO:0007669"/>
    <property type="project" value="TreeGrafter"/>
</dbReference>
<keyword evidence="2" id="KW-0812">Transmembrane</keyword>
<evidence type="ECO:0000259" key="6">
    <source>
        <dbReference type="Pfam" id="PF04357"/>
    </source>
</evidence>
<evidence type="ECO:0000256" key="2">
    <source>
        <dbReference type="ARBA" id="ARBA00022692"/>
    </source>
</evidence>
<dbReference type="EMBL" id="JAAZQQ010000003">
    <property type="protein sequence ID" value="NKX45128.1"/>
    <property type="molecule type" value="Genomic_DNA"/>
</dbReference>
<evidence type="ECO:0000313" key="7">
    <source>
        <dbReference type="EMBL" id="NKX45128.1"/>
    </source>
</evidence>
<keyword evidence="4" id="KW-0472">Membrane</keyword>
<evidence type="ECO:0000256" key="5">
    <source>
        <dbReference type="SAM" id="SignalP"/>
    </source>
</evidence>
<comment type="caution">
    <text evidence="7">The sequence shown here is derived from an EMBL/GenBank/DDBJ whole genome shotgun (WGS) entry which is preliminary data.</text>
</comment>
<dbReference type="PANTHER" id="PTHR36985">
    <property type="entry name" value="TRANSLOCATION AND ASSEMBLY MODULE SUBUNIT TAMB"/>
    <property type="match status" value="1"/>
</dbReference>
<organism evidence="7 8">
    <name type="scientific">Roseicyclus persicicus</name>
    <dbReference type="NCBI Taxonomy" id="2650661"/>
    <lineage>
        <taxon>Bacteria</taxon>
        <taxon>Pseudomonadati</taxon>
        <taxon>Pseudomonadota</taxon>
        <taxon>Alphaproteobacteria</taxon>
        <taxon>Rhodobacterales</taxon>
        <taxon>Roseobacteraceae</taxon>
        <taxon>Roseicyclus</taxon>
    </lineage>
</organism>
<keyword evidence="3" id="KW-1133">Transmembrane helix</keyword>
<keyword evidence="8" id="KW-1185">Reference proteome</keyword>
<protein>
    <submittedName>
        <fullName evidence="7">Translocation and assembly module protein TamB</fullName>
    </submittedName>
</protein>
<dbReference type="GO" id="GO:0005886">
    <property type="term" value="C:plasma membrane"/>
    <property type="evidence" value="ECO:0007669"/>
    <property type="project" value="InterPro"/>
</dbReference>
<feature type="domain" description="Translocation and assembly module TamB C-terminal" evidence="6">
    <location>
        <begin position="735"/>
        <end position="1083"/>
    </location>
</feature>